<name>A0ABX7X3Z4_9GAMM</name>
<feature type="compositionally biased region" description="Basic and acidic residues" evidence="1">
    <location>
        <begin position="136"/>
        <end position="165"/>
    </location>
</feature>
<keyword evidence="3" id="KW-1185">Reference proteome</keyword>
<dbReference type="Proteomes" id="UP000672027">
    <property type="component" value="Chromosome"/>
</dbReference>
<dbReference type="EMBL" id="CP072800">
    <property type="protein sequence ID" value="QTR50127.1"/>
    <property type="molecule type" value="Genomic_DNA"/>
</dbReference>
<evidence type="ECO:0000256" key="1">
    <source>
        <dbReference type="SAM" id="MobiDB-lite"/>
    </source>
</evidence>
<evidence type="ECO:0000313" key="2">
    <source>
        <dbReference type="EMBL" id="QTR50127.1"/>
    </source>
</evidence>
<reference evidence="2 3" key="1">
    <citation type="submission" date="2021-04" db="EMBL/GenBank/DDBJ databases">
        <title>Genomics, taxonomy and metabolism of representatives of sulfur bacteria of the genus Thiothrix: Thiothrix fructosivorans QT, Thiothrix unzii A1T and three new species, Thiothrix subterranea sp. nov., Thiothrix litoralis sp. nov. and 'Candidatus Thiothrix anitrata' sp. nov.</title>
        <authorList>
            <person name="Ravin N.V."/>
            <person name="Smolyakov D."/>
            <person name="Rudenko T.S."/>
            <person name="Mardanov A.V."/>
            <person name="Beletsky A.V."/>
            <person name="Markov N.D."/>
            <person name="Fomenkov A.I."/>
            <person name="Roberts R.J."/>
            <person name="Karnachuk O.V."/>
            <person name="Novikov A."/>
            <person name="Grabovich M.Y."/>
        </authorList>
    </citation>
    <scope>NUCLEOTIDE SEQUENCE [LARGE SCALE GENOMIC DNA]</scope>
    <source>
        <strain evidence="2 3">A52</strain>
    </source>
</reference>
<evidence type="ECO:0008006" key="4">
    <source>
        <dbReference type="Google" id="ProtNLM"/>
    </source>
</evidence>
<gene>
    <name evidence="2" type="ORF">J8380_00645</name>
</gene>
<sequence length="283" mass="30700">MTHRKLVVLWLPIAGLQAATLAGLGYFYHRLDDLEHKAEAVSAVATPELATAMPAPVSAAPTVISPQPVLVTPLASQPAASSVMVTPQQPVIVTTLTSPSLVKDVPEVVDAKVSSGALAKMSSPLPKSPEVIAPVKPDKSESTSVKREVKPVTVKRTDKRESEPVKRAAERTAVANRSGVVVRQLTNVTTRQDIEPLPVQVDKVWVYLGELRDYGWHDQKLHIPPSSGLPAIGRVYLTQYIARVHASPYGRQLAGKFHLGERILLHEVRRGQKDDVWGLVSAQ</sequence>
<accession>A0ABX7X3Z4</accession>
<feature type="region of interest" description="Disordered" evidence="1">
    <location>
        <begin position="123"/>
        <end position="165"/>
    </location>
</feature>
<evidence type="ECO:0000313" key="3">
    <source>
        <dbReference type="Proteomes" id="UP000672027"/>
    </source>
</evidence>
<organism evidence="2 3">
    <name type="scientific">Candidatus Thiothrix anitrata</name>
    <dbReference type="NCBI Taxonomy" id="2823902"/>
    <lineage>
        <taxon>Bacteria</taxon>
        <taxon>Pseudomonadati</taxon>
        <taxon>Pseudomonadota</taxon>
        <taxon>Gammaproteobacteria</taxon>
        <taxon>Thiotrichales</taxon>
        <taxon>Thiotrichaceae</taxon>
        <taxon>Thiothrix</taxon>
    </lineage>
</organism>
<protein>
    <recommendedName>
        <fullName evidence="4">SH3 domain-containing protein</fullName>
    </recommendedName>
</protein>
<proteinExistence type="predicted"/>
<dbReference type="RefSeq" id="WP_210227102.1">
    <property type="nucleotide sequence ID" value="NZ_CP072800.1"/>
</dbReference>